<proteinExistence type="predicted"/>
<feature type="domain" description="Helix-turn-helix" evidence="1">
    <location>
        <begin position="42"/>
        <end position="88"/>
    </location>
</feature>
<evidence type="ECO:0000313" key="3">
    <source>
        <dbReference type="Proteomes" id="UP000190166"/>
    </source>
</evidence>
<dbReference type="EMBL" id="FUZZ01000002">
    <property type="protein sequence ID" value="SKD07097.1"/>
    <property type="molecule type" value="Genomic_DNA"/>
</dbReference>
<evidence type="ECO:0000259" key="1">
    <source>
        <dbReference type="Pfam" id="PF12728"/>
    </source>
</evidence>
<name>A0A1T5P3A3_9BACT</name>
<protein>
    <submittedName>
        <fullName evidence="2">Transcriptional regulator, AlpA family</fullName>
    </submittedName>
</protein>
<evidence type="ECO:0000313" key="2">
    <source>
        <dbReference type="EMBL" id="SKD07097.1"/>
    </source>
</evidence>
<organism evidence="2 3">
    <name type="scientific">Chitinophaga ginsengisegetis</name>
    <dbReference type="NCBI Taxonomy" id="393003"/>
    <lineage>
        <taxon>Bacteria</taxon>
        <taxon>Pseudomonadati</taxon>
        <taxon>Bacteroidota</taxon>
        <taxon>Chitinophagia</taxon>
        <taxon>Chitinophagales</taxon>
        <taxon>Chitinophagaceae</taxon>
        <taxon>Chitinophaga</taxon>
    </lineage>
</organism>
<gene>
    <name evidence="2" type="ORF">SAMN05660461_3698</name>
</gene>
<dbReference type="NCBIfam" id="TIGR01764">
    <property type="entry name" value="excise"/>
    <property type="match status" value="1"/>
</dbReference>
<dbReference type="STRING" id="393003.SAMN05660461_3698"/>
<dbReference type="InterPro" id="IPR010093">
    <property type="entry name" value="SinI_DNA-bd"/>
</dbReference>
<dbReference type="SUPFAM" id="SSF46955">
    <property type="entry name" value="Putative DNA-binding domain"/>
    <property type="match status" value="1"/>
</dbReference>
<keyword evidence="3" id="KW-1185">Reference proteome</keyword>
<accession>A0A1T5P3A3</accession>
<dbReference type="InterPro" id="IPR041657">
    <property type="entry name" value="HTH_17"/>
</dbReference>
<dbReference type="InterPro" id="IPR009061">
    <property type="entry name" value="DNA-bd_dom_put_sf"/>
</dbReference>
<dbReference type="RefSeq" id="WP_159454354.1">
    <property type="nucleotide sequence ID" value="NZ_FUZZ01000002.1"/>
</dbReference>
<dbReference type="GO" id="GO:0003677">
    <property type="term" value="F:DNA binding"/>
    <property type="evidence" value="ECO:0007669"/>
    <property type="project" value="InterPro"/>
</dbReference>
<reference evidence="3" key="1">
    <citation type="submission" date="2017-02" db="EMBL/GenBank/DDBJ databases">
        <authorList>
            <person name="Varghese N."/>
            <person name="Submissions S."/>
        </authorList>
    </citation>
    <scope>NUCLEOTIDE SEQUENCE [LARGE SCALE GENOMIC DNA]</scope>
    <source>
        <strain evidence="3">DSM 18108</strain>
    </source>
</reference>
<dbReference type="Pfam" id="PF12728">
    <property type="entry name" value="HTH_17"/>
    <property type="match status" value="1"/>
</dbReference>
<sequence>MASIEQRLMCMESDIREIKSLMIELLETVSKKSRPAGGGEIMSVKELADFLRLDANTIYNKCARGEMPHFRMGKLLKFKKSEILDWVKGLENGSDCSVDEYVNRYMQQRVFKS</sequence>
<dbReference type="Proteomes" id="UP000190166">
    <property type="component" value="Unassembled WGS sequence"/>
</dbReference>
<dbReference type="AlphaFoldDB" id="A0A1T5P3A3"/>